<reference evidence="4 5" key="1">
    <citation type="submission" date="2019-06" db="EMBL/GenBank/DDBJ databases">
        <title>Description of Kitasatospora acidophila sp. nov. isolated from pine grove soil, and reclassification of Streptomyces novaecaesareae to Kitasatospora novaeceasareae comb. nov.</title>
        <authorList>
            <person name="Kim M.J."/>
        </authorList>
    </citation>
    <scope>NUCLEOTIDE SEQUENCE [LARGE SCALE GENOMIC DNA]</scope>
    <source>
        <strain evidence="4 5">MMS16-CNU292</strain>
    </source>
</reference>
<accession>A0A540WD73</accession>
<dbReference type="GO" id="GO:0000976">
    <property type="term" value="F:transcription cis-regulatory region binding"/>
    <property type="evidence" value="ECO:0007669"/>
    <property type="project" value="TreeGrafter"/>
</dbReference>
<dbReference type="Gene3D" id="1.10.10.60">
    <property type="entry name" value="Homeodomain-like"/>
    <property type="match status" value="1"/>
</dbReference>
<evidence type="ECO:0000313" key="5">
    <source>
        <dbReference type="Proteomes" id="UP000319103"/>
    </source>
</evidence>
<gene>
    <name evidence="4" type="ORF">E6W39_38395</name>
</gene>
<dbReference type="SUPFAM" id="SSF48498">
    <property type="entry name" value="Tetracyclin repressor-like, C-terminal domain"/>
    <property type="match status" value="1"/>
</dbReference>
<evidence type="ECO:0000256" key="2">
    <source>
        <dbReference type="SAM" id="MobiDB-lite"/>
    </source>
</evidence>
<dbReference type="InterPro" id="IPR036271">
    <property type="entry name" value="Tet_transcr_reg_TetR-rel_C_sf"/>
</dbReference>
<keyword evidence="1" id="KW-0238">DNA-binding</keyword>
<dbReference type="GO" id="GO:0003700">
    <property type="term" value="F:DNA-binding transcription factor activity"/>
    <property type="evidence" value="ECO:0007669"/>
    <property type="project" value="TreeGrafter"/>
</dbReference>
<name>A0A540WD73_9ACTN</name>
<evidence type="ECO:0000256" key="1">
    <source>
        <dbReference type="ARBA" id="ARBA00023125"/>
    </source>
</evidence>
<dbReference type="Gene3D" id="1.10.357.10">
    <property type="entry name" value="Tetracycline Repressor, domain 2"/>
    <property type="match status" value="1"/>
</dbReference>
<dbReference type="PANTHER" id="PTHR30055">
    <property type="entry name" value="HTH-TYPE TRANSCRIPTIONAL REGULATOR RUTR"/>
    <property type="match status" value="1"/>
</dbReference>
<feature type="domain" description="HTH tetR-type" evidence="3">
    <location>
        <begin position="19"/>
        <end position="66"/>
    </location>
</feature>
<dbReference type="InterPro" id="IPR050109">
    <property type="entry name" value="HTH-type_TetR-like_transc_reg"/>
</dbReference>
<dbReference type="EMBL" id="VIGB01000003">
    <property type="protein sequence ID" value="TQF06990.1"/>
    <property type="molecule type" value="Genomic_DNA"/>
</dbReference>
<dbReference type="InterPro" id="IPR001647">
    <property type="entry name" value="HTH_TetR"/>
</dbReference>
<dbReference type="Pfam" id="PF00440">
    <property type="entry name" value="TetR_N"/>
    <property type="match status" value="1"/>
</dbReference>
<protein>
    <submittedName>
        <fullName evidence="4">TetR family transcriptional regulator</fullName>
    </submittedName>
</protein>
<dbReference type="InterPro" id="IPR009057">
    <property type="entry name" value="Homeodomain-like_sf"/>
</dbReference>
<dbReference type="PANTHER" id="PTHR30055:SF212">
    <property type="entry name" value="TETR-FAMILY FAMILY TRANSCRIPTIONAL REGULATOR"/>
    <property type="match status" value="1"/>
</dbReference>
<feature type="compositionally biased region" description="Gly residues" evidence="2">
    <location>
        <begin position="138"/>
        <end position="150"/>
    </location>
</feature>
<dbReference type="Proteomes" id="UP000319103">
    <property type="component" value="Unassembled WGS sequence"/>
</dbReference>
<feature type="compositionally biased region" description="Basic and acidic residues" evidence="2">
    <location>
        <begin position="124"/>
        <end position="137"/>
    </location>
</feature>
<proteinExistence type="predicted"/>
<dbReference type="RefSeq" id="WP_141637395.1">
    <property type="nucleotide sequence ID" value="NZ_VIGB01000003.1"/>
</dbReference>
<sequence length="224" mass="24203">MPVRDPGRSVTAVARRAQIVAATIETIAELGYAQTSFARIAERAELSSTRLISYHFAGKDELIQAVVADVHANMARHLGERLANCADSRGALAAYIRGVTGFIAEHRPQMQALMSIFLEQQGTERRGTEGRGAERQGGEGQGAGPAGGYDAGTEREVLGHLQRILAAGQQAGEFRPFDTFVMAAAVQRSLDGLPFLLRTEPGLDLGHYAEELVTLFDLATRRTR</sequence>
<dbReference type="AlphaFoldDB" id="A0A540WD73"/>
<organism evidence="4 5">
    <name type="scientific">Kitasatospora acidiphila</name>
    <dbReference type="NCBI Taxonomy" id="2567942"/>
    <lineage>
        <taxon>Bacteria</taxon>
        <taxon>Bacillati</taxon>
        <taxon>Actinomycetota</taxon>
        <taxon>Actinomycetes</taxon>
        <taxon>Kitasatosporales</taxon>
        <taxon>Streptomycetaceae</taxon>
        <taxon>Kitasatospora</taxon>
    </lineage>
</organism>
<keyword evidence="5" id="KW-1185">Reference proteome</keyword>
<dbReference type="SUPFAM" id="SSF46689">
    <property type="entry name" value="Homeodomain-like"/>
    <property type="match status" value="1"/>
</dbReference>
<dbReference type="OrthoDB" id="9806334at2"/>
<comment type="caution">
    <text evidence="4">The sequence shown here is derived from an EMBL/GenBank/DDBJ whole genome shotgun (WGS) entry which is preliminary data.</text>
</comment>
<evidence type="ECO:0000313" key="4">
    <source>
        <dbReference type="EMBL" id="TQF06990.1"/>
    </source>
</evidence>
<evidence type="ECO:0000259" key="3">
    <source>
        <dbReference type="Pfam" id="PF00440"/>
    </source>
</evidence>
<feature type="region of interest" description="Disordered" evidence="2">
    <location>
        <begin position="124"/>
        <end position="151"/>
    </location>
</feature>